<reference evidence="1 2" key="1">
    <citation type="submission" date="2018-03" db="EMBL/GenBank/DDBJ databases">
        <title>Draft genome sequence of Rohu Carp (Labeo rohita).</title>
        <authorList>
            <person name="Das P."/>
            <person name="Kushwaha B."/>
            <person name="Joshi C.G."/>
            <person name="Kumar D."/>
            <person name="Nagpure N.S."/>
            <person name="Sahoo L."/>
            <person name="Das S.P."/>
            <person name="Bit A."/>
            <person name="Patnaik S."/>
            <person name="Meher P.K."/>
            <person name="Jayasankar P."/>
            <person name="Koringa P.G."/>
            <person name="Patel N.V."/>
            <person name="Hinsu A.T."/>
            <person name="Kumar R."/>
            <person name="Pandey M."/>
            <person name="Agarwal S."/>
            <person name="Srivastava S."/>
            <person name="Singh M."/>
            <person name="Iquebal M.A."/>
            <person name="Jaiswal S."/>
            <person name="Angadi U.B."/>
            <person name="Kumar N."/>
            <person name="Raza M."/>
            <person name="Shah T.M."/>
            <person name="Rai A."/>
            <person name="Jena J.K."/>
        </authorList>
    </citation>
    <scope>NUCLEOTIDE SEQUENCE [LARGE SCALE GENOMIC DNA]</scope>
    <source>
        <strain evidence="1">DASCIFA01</strain>
        <tissue evidence="1">Testis</tissue>
    </source>
</reference>
<evidence type="ECO:0000313" key="2">
    <source>
        <dbReference type="Proteomes" id="UP000290572"/>
    </source>
</evidence>
<keyword evidence="2" id="KW-1185">Reference proteome</keyword>
<organism evidence="1 2">
    <name type="scientific">Labeo rohita</name>
    <name type="common">Indian major carp</name>
    <name type="synonym">Cyprinus rohita</name>
    <dbReference type="NCBI Taxonomy" id="84645"/>
    <lineage>
        <taxon>Eukaryota</taxon>
        <taxon>Metazoa</taxon>
        <taxon>Chordata</taxon>
        <taxon>Craniata</taxon>
        <taxon>Vertebrata</taxon>
        <taxon>Euteleostomi</taxon>
        <taxon>Actinopterygii</taxon>
        <taxon>Neopterygii</taxon>
        <taxon>Teleostei</taxon>
        <taxon>Ostariophysi</taxon>
        <taxon>Cypriniformes</taxon>
        <taxon>Cyprinidae</taxon>
        <taxon>Labeoninae</taxon>
        <taxon>Labeonini</taxon>
        <taxon>Labeo</taxon>
    </lineage>
</organism>
<accession>A0A498MRM5</accession>
<protein>
    <submittedName>
        <fullName evidence="1">Uncharacterized protein</fullName>
    </submittedName>
</protein>
<comment type="caution">
    <text evidence="1">The sequence shown here is derived from an EMBL/GenBank/DDBJ whole genome shotgun (WGS) entry which is preliminary data.</text>
</comment>
<dbReference type="EMBL" id="QBIY01012568">
    <property type="protein sequence ID" value="RXN23090.1"/>
    <property type="molecule type" value="Genomic_DNA"/>
</dbReference>
<dbReference type="AlphaFoldDB" id="A0A498MRM5"/>
<gene>
    <name evidence="1" type="ORF">ROHU_006487</name>
</gene>
<name>A0A498MRM5_LABRO</name>
<proteinExistence type="predicted"/>
<evidence type="ECO:0000313" key="1">
    <source>
        <dbReference type="EMBL" id="RXN23090.1"/>
    </source>
</evidence>
<dbReference type="Proteomes" id="UP000290572">
    <property type="component" value="Unassembled WGS sequence"/>
</dbReference>
<sequence length="115" mass="13542">MHAETLTITSCEVGLAPSARSEDRREMRFGGNGQYEADAMRSENTWPRSDIRKTCFWRNVVDALEEQTIPSDVDRDLHIMNIWRFVCRRWFSGCRFESSLISIFWPDFYIILAKT</sequence>